<organism evidence="1 2">
    <name type="scientific">Ladona fulva</name>
    <name type="common">Scarce chaser dragonfly</name>
    <name type="synonym">Libellula fulva</name>
    <dbReference type="NCBI Taxonomy" id="123851"/>
    <lineage>
        <taxon>Eukaryota</taxon>
        <taxon>Metazoa</taxon>
        <taxon>Ecdysozoa</taxon>
        <taxon>Arthropoda</taxon>
        <taxon>Hexapoda</taxon>
        <taxon>Insecta</taxon>
        <taxon>Pterygota</taxon>
        <taxon>Palaeoptera</taxon>
        <taxon>Odonata</taxon>
        <taxon>Epiprocta</taxon>
        <taxon>Anisoptera</taxon>
        <taxon>Libelluloidea</taxon>
        <taxon>Libellulidae</taxon>
        <taxon>Ladona</taxon>
    </lineage>
</organism>
<evidence type="ECO:0000313" key="2">
    <source>
        <dbReference type="Proteomes" id="UP000792457"/>
    </source>
</evidence>
<dbReference type="OrthoDB" id="8878063at2759"/>
<reference evidence="1" key="2">
    <citation type="submission" date="2017-10" db="EMBL/GenBank/DDBJ databases">
        <title>Ladona fulva Genome sequencing and assembly.</title>
        <authorList>
            <person name="Murali S."/>
            <person name="Richards S."/>
            <person name="Bandaranaike D."/>
            <person name="Bellair M."/>
            <person name="Blankenburg K."/>
            <person name="Chao H."/>
            <person name="Dinh H."/>
            <person name="Doddapaneni H."/>
            <person name="Dugan-Rocha S."/>
            <person name="Elkadiri S."/>
            <person name="Gnanaolivu R."/>
            <person name="Hernandez B."/>
            <person name="Skinner E."/>
            <person name="Javaid M."/>
            <person name="Lee S."/>
            <person name="Li M."/>
            <person name="Ming W."/>
            <person name="Munidasa M."/>
            <person name="Muniz J."/>
            <person name="Nguyen L."/>
            <person name="Hughes D."/>
            <person name="Osuji N."/>
            <person name="Pu L.-L."/>
            <person name="Puazo M."/>
            <person name="Qu C."/>
            <person name="Quiroz J."/>
            <person name="Raj R."/>
            <person name="Weissenberger G."/>
            <person name="Xin Y."/>
            <person name="Zou X."/>
            <person name="Han Y."/>
            <person name="Worley K."/>
            <person name="Muzny D."/>
            <person name="Gibbs R."/>
        </authorList>
    </citation>
    <scope>NUCLEOTIDE SEQUENCE</scope>
    <source>
        <strain evidence="1">Sampled in the wild</strain>
    </source>
</reference>
<protein>
    <submittedName>
        <fullName evidence="1">Uncharacterized protein</fullName>
    </submittedName>
</protein>
<proteinExistence type="predicted"/>
<dbReference type="Proteomes" id="UP000792457">
    <property type="component" value="Unassembled WGS sequence"/>
</dbReference>
<evidence type="ECO:0000313" key="1">
    <source>
        <dbReference type="EMBL" id="KAG8226108.1"/>
    </source>
</evidence>
<accession>A0A8K0K506</accession>
<dbReference type="EMBL" id="KZ308267">
    <property type="protein sequence ID" value="KAG8226108.1"/>
    <property type="molecule type" value="Genomic_DNA"/>
</dbReference>
<dbReference type="InterPro" id="IPR029034">
    <property type="entry name" value="Cystine-knot_cytokine"/>
</dbReference>
<sequence length="107" mass="12080">MVEVNHCAGSCQGYVACVATETKPLIITVQKFDFFLDPYKPTCGSTELQEDVSCQCKCLVNKDDCHKNQVFNSYACKCICPNAEEERQCIKEGNKWNSEQCTCLNHQ</sequence>
<comment type="caution">
    <text evidence="1">The sequence shown here is derived from an EMBL/GenBank/DDBJ whole genome shotgun (WGS) entry which is preliminary data.</text>
</comment>
<gene>
    <name evidence="1" type="ORF">J437_LFUL006737</name>
</gene>
<keyword evidence="2" id="KW-1185">Reference proteome</keyword>
<dbReference type="AlphaFoldDB" id="A0A8K0K506"/>
<dbReference type="GO" id="GO:0005576">
    <property type="term" value="C:extracellular region"/>
    <property type="evidence" value="ECO:0007669"/>
    <property type="project" value="UniProtKB-SubCell"/>
</dbReference>
<reference evidence="1" key="1">
    <citation type="submission" date="2013-04" db="EMBL/GenBank/DDBJ databases">
        <authorList>
            <person name="Qu J."/>
            <person name="Murali S.C."/>
            <person name="Bandaranaike D."/>
            <person name="Bellair M."/>
            <person name="Blankenburg K."/>
            <person name="Chao H."/>
            <person name="Dinh H."/>
            <person name="Doddapaneni H."/>
            <person name="Downs B."/>
            <person name="Dugan-Rocha S."/>
            <person name="Elkadiri S."/>
            <person name="Gnanaolivu R.D."/>
            <person name="Hernandez B."/>
            <person name="Javaid M."/>
            <person name="Jayaseelan J.C."/>
            <person name="Lee S."/>
            <person name="Li M."/>
            <person name="Ming W."/>
            <person name="Munidasa M."/>
            <person name="Muniz J."/>
            <person name="Nguyen L."/>
            <person name="Ongeri F."/>
            <person name="Osuji N."/>
            <person name="Pu L.-L."/>
            <person name="Puazo M."/>
            <person name="Qu C."/>
            <person name="Quiroz J."/>
            <person name="Raj R."/>
            <person name="Weissenberger G."/>
            <person name="Xin Y."/>
            <person name="Zou X."/>
            <person name="Han Y."/>
            <person name="Richards S."/>
            <person name="Worley K."/>
            <person name="Muzny D."/>
            <person name="Gibbs R."/>
        </authorList>
    </citation>
    <scope>NUCLEOTIDE SEQUENCE</scope>
    <source>
        <strain evidence="1">Sampled in the wild</strain>
    </source>
</reference>
<dbReference type="SUPFAM" id="SSF57501">
    <property type="entry name" value="Cystine-knot cytokines"/>
    <property type="match status" value="1"/>
</dbReference>
<dbReference type="Gene3D" id="2.10.90.10">
    <property type="entry name" value="Cystine-knot cytokines"/>
    <property type="match status" value="1"/>
</dbReference>
<name>A0A8K0K506_LADFU</name>